<evidence type="ECO:0000313" key="2">
    <source>
        <dbReference type="Proteomes" id="UP001202328"/>
    </source>
</evidence>
<evidence type="ECO:0000313" key="1">
    <source>
        <dbReference type="EMBL" id="KAI3849917.1"/>
    </source>
</evidence>
<dbReference type="AlphaFoldDB" id="A0AAD4X5L1"/>
<organism evidence="1 2">
    <name type="scientific">Papaver atlanticum</name>
    <dbReference type="NCBI Taxonomy" id="357466"/>
    <lineage>
        <taxon>Eukaryota</taxon>
        <taxon>Viridiplantae</taxon>
        <taxon>Streptophyta</taxon>
        <taxon>Embryophyta</taxon>
        <taxon>Tracheophyta</taxon>
        <taxon>Spermatophyta</taxon>
        <taxon>Magnoliopsida</taxon>
        <taxon>Ranunculales</taxon>
        <taxon>Papaveraceae</taxon>
        <taxon>Papaveroideae</taxon>
        <taxon>Papaver</taxon>
    </lineage>
</organism>
<sequence length="85" mass="9736">MFMLLVTITKGYLKSSYLVLSSTLYWQFSFLEQFLGNGNILKAFGLTELEEIVLYLRDPKVLPLELKLVVKISPTVGFEGLRVDF</sequence>
<reference evidence="1" key="1">
    <citation type="submission" date="2022-04" db="EMBL/GenBank/DDBJ databases">
        <title>A functionally conserved STORR gene fusion in Papaver species that diverged 16.8 million years ago.</title>
        <authorList>
            <person name="Catania T."/>
        </authorList>
    </citation>
    <scope>NUCLEOTIDE SEQUENCE</scope>
    <source>
        <strain evidence="1">S-188037</strain>
    </source>
</reference>
<accession>A0AAD4X5L1</accession>
<proteinExistence type="predicted"/>
<dbReference type="EMBL" id="JAJJMB010016078">
    <property type="protein sequence ID" value="KAI3849917.1"/>
    <property type="molecule type" value="Genomic_DNA"/>
</dbReference>
<dbReference type="Proteomes" id="UP001202328">
    <property type="component" value="Unassembled WGS sequence"/>
</dbReference>
<gene>
    <name evidence="1" type="ORF">MKW98_026831</name>
</gene>
<comment type="caution">
    <text evidence="1">The sequence shown here is derived from an EMBL/GenBank/DDBJ whole genome shotgun (WGS) entry which is preliminary data.</text>
</comment>
<protein>
    <submittedName>
        <fullName evidence="1">Uncharacterized protein</fullName>
    </submittedName>
</protein>
<name>A0AAD4X5L1_9MAGN</name>
<keyword evidence="2" id="KW-1185">Reference proteome</keyword>